<dbReference type="Gene3D" id="1.25.40.10">
    <property type="entry name" value="Tetratricopeptide repeat domain"/>
    <property type="match status" value="1"/>
</dbReference>
<dbReference type="PANTHER" id="PTHR47447">
    <property type="entry name" value="OS03G0856100 PROTEIN"/>
    <property type="match status" value="1"/>
</dbReference>
<name>A0A3P3YNJ0_PLABS</name>
<dbReference type="Pfam" id="PF13812">
    <property type="entry name" value="PPR_3"/>
    <property type="match status" value="1"/>
</dbReference>
<reference evidence="2 3" key="1">
    <citation type="submission" date="2018-03" db="EMBL/GenBank/DDBJ databases">
        <authorList>
            <person name="Fogelqvist J."/>
        </authorList>
    </citation>
    <scope>NUCLEOTIDE SEQUENCE [LARGE SCALE GENOMIC DNA]</scope>
</reference>
<dbReference type="AlphaFoldDB" id="A0A3P3YNJ0"/>
<organism evidence="2 3">
    <name type="scientific">Plasmodiophora brassicae</name>
    <name type="common">Clubroot disease agent</name>
    <dbReference type="NCBI Taxonomy" id="37360"/>
    <lineage>
        <taxon>Eukaryota</taxon>
        <taxon>Sar</taxon>
        <taxon>Rhizaria</taxon>
        <taxon>Endomyxa</taxon>
        <taxon>Phytomyxea</taxon>
        <taxon>Plasmodiophorida</taxon>
        <taxon>Plasmodiophoridae</taxon>
        <taxon>Plasmodiophora</taxon>
    </lineage>
</organism>
<gene>
    <name evidence="2" type="ORF">PLBR_LOCUS9002</name>
</gene>
<dbReference type="PANTHER" id="PTHR47447:SF17">
    <property type="entry name" value="OS12G0638900 PROTEIN"/>
    <property type="match status" value="1"/>
</dbReference>
<keyword evidence="2" id="KW-0496">Mitochondrion</keyword>
<dbReference type="InterPro" id="IPR011990">
    <property type="entry name" value="TPR-like_helical_dom_sf"/>
</dbReference>
<proteinExistence type="predicted"/>
<keyword evidence="1" id="KW-0677">Repeat</keyword>
<dbReference type="InterPro" id="IPR002885">
    <property type="entry name" value="PPR_rpt"/>
</dbReference>
<evidence type="ECO:0008006" key="4">
    <source>
        <dbReference type="Google" id="ProtNLM"/>
    </source>
</evidence>
<evidence type="ECO:0000256" key="1">
    <source>
        <dbReference type="ARBA" id="ARBA00022737"/>
    </source>
</evidence>
<dbReference type="Proteomes" id="UP000290189">
    <property type="component" value="Unassembled WGS sequence"/>
</dbReference>
<evidence type="ECO:0000313" key="3">
    <source>
        <dbReference type="Proteomes" id="UP000290189"/>
    </source>
</evidence>
<sequence length="252" mass="28558">MEVFVQRQWVAGVRRAAPTMPDHVLFEQACRVREFAPAPTLSTLRLLGDVLFGRGPDHLLRWSVHNRDLKAGRHVDLVRHQLRLLADAGDSGACRRVIAFAGDPVLERCHAHELLRCLSGQRDPGVCREWFDEMVRRGVRTNATTYAHLIRAFRDDVDTCRAFFAEALKDRRHPRVRQAYNALLRVLVGRQDLQAAEDLYADMNARGIPADVDGLDIIMRALAVTGRTLLATQLWERRKALADANRKRAALS</sequence>
<evidence type="ECO:0000313" key="2">
    <source>
        <dbReference type="EMBL" id="SPR01787.1"/>
    </source>
</evidence>
<accession>A0A3P3YNJ0</accession>
<dbReference type="NCBIfam" id="TIGR00756">
    <property type="entry name" value="PPR"/>
    <property type="match status" value="1"/>
</dbReference>
<geneLocation type="mitochondrion" evidence="2"/>
<dbReference type="EMBL" id="OVEO01000019">
    <property type="protein sequence ID" value="SPR01787.1"/>
    <property type="molecule type" value="Genomic_DNA"/>
</dbReference>
<protein>
    <recommendedName>
        <fullName evidence="4">Pentacotripeptide-repeat region of PRORP domain-containing protein</fullName>
    </recommendedName>
</protein>